<gene>
    <name evidence="2" type="ORF">S01H1_14743</name>
</gene>
<reference evidence="2" key="1">
    <citation type="journal article" date="2014" name="Front. Microbiol.">
        <title>High frequency of phylogenetically diverse reductive dehalogenase-homologous genes in deep subseafloor sedimentary metagenomes.</title>
        <authorList>
            <person name="Kawai M."/>
            <person name="Futagami T."/>
            <person name="Toyoda A."/>
            <person name="Takaki Y."/>
            <person name="Nishi S."/>
            <person name="Hori S."/>
            <person name="Arai W."/>
            <person name="Tsubouchi T."/>
            <person name="Morono Y."/>
            <person name="Uchiyama I."/>
            <person name="Ito T."/>
            <person name="Fujiyama A."/>
            <person name="Inagaki F."/>
            <person name="Takami H."/>
        </authorList>
    </citation>
    <scope>NUCLEOTIDE SEQUENCE</scope>
    <source>
        <strain evidence="2">Expedition CK06-06</strain>
    </source>
</reference>
<dbReference type="SUPFAM" id="SSF53098">
    <property type="entry name" value="Ribonuclease H-like"/>
    <property type="match status" value="1"/>
</dbReference>
<sequence>PIDIETIPTQSPERMEVMADRIFSSAEIAEPPATYKKPEAIQAWKDRHLEETRGRAADAHHATALEGSWGEVCCICWWSEKRGEMVTHQRGTEASVLQDFSDDMRAELAGLAPTFLGYSVQFDLRFLHHRFVIQGIKPGFHLSHNAPPWRSGYIDLRHEWYGAQPGKGTKLVDLCEVFGIEVDDTIDGSQVAERWDAGDIGTIVSHCRADVVRVRELYARIFEYGGAE</sequence>
<proteinExistence type="predicted"/>
<dbReference type="EMBL" id="BARS01007681">
    <property type="protein sequence ID" value="GAF68248.1"/>
    <property type="molecule type" value="Genomic_DNA"/>
</dbReference>
<dbReference type="InterPro" id="IPR019288">
    <property type="entry name" value="3'-5'_exonuclease_PolB-like"/>
</dbReference>
<feature type="non-terminal residue" evidence="2">
    <location>
        <position position="1"/>
    </location>
</feature>
<dbReference type="Pfam" id="PF10108">
    <property type="entry name" value="DNA_pol_B_exo2"/>
    <property type="match status" value="1"/>
</dbReference>
<dbReference type="InterPro" id="IPR036397">
    <property type="entry name" value="RNaseH_sf"/>
</dbReference>
<dbReference type="AlphaFoldDB" id="X0RHK0"/>
<dbReference type="GO" id="GO:0003676">
    <property type="term" value="F:nucleic acid binding"/>
    <property type="evidence" value="ECO:0007669"/>
    <property type="project" value="InterPro"/>
</dbReference>
<comment type="caution">
    <text evidence="2">The sequence shown here is derived from an EMBL/GenBank/DDBJ whole genome shotgun (WGS) entry which is preliminary data.</text>
</comment>
<accession>X0RHK0</accession>
<name>X0RHK0_9ZZZZ</name>
<evidence type="ECO:0000313" key="2">
    <source>
        <dbReference type="EMBL" id="GAF68248.1"/>
    </source>
</evidence>
<organism evidence="2">
    <name type="scientific">marine sediment metagenome</name>
    <dbReference type="NCBI Taxonomy" id="412755"/>
    <lineage>
        <taxon>unclassified sequences</taxon>
        <taxon>metagenomes</taxon>
        <taxon>ecological metagenomes</taxon>
    </lineage>
</organism>
<feature type="domain" description="Predicted 3'-5' exonuclease PolB-like" evidence="1">
    <location>
        <begin position="87"/>
        <end position="222"/>
    </location>
</feature>
<protein>
    <recommendedName>
        <fullName evidence="1">Predicted 3'-5' exonuclease PolB-like domain-containing protein</fullName>
    </recommendedName>
</protein>
<dbReference type="InterPro" id="IPR012337">
    <property type="entry name" value="RNaseH-like_sf"/>
</dbReference>
<evidence type="ECO:0000259" key="1">
    <source>
        <dbReference type="Pfam" id="PF10108"/>
    </source>
</evidence>
<dbReference type="Gene3D" id="3.30.420.10">
    <property type="entry name" value="Ribonuclease H-like superfamily/Ribonuclease H"/>
    <property type="match status" value="1"/>
</dbReference>